<dbReference type="Gene3D" id="1.20.1250.20">
    <property type="entry name" value="MFS general substrate transporter like domains"/>
    <property type="match status" value="2"/>
</dbReference>
<feature type="transmembrane region" description="Helical" evidence="5">
    <location>
        <begin position="296"/>
        <end position="315"/>
    </location>
</feature>
<accession>A0ABY4HLB9</accession>
<comment type="subcellular location">
    <subcellularLocation>
        <location evidence="1">Membrane</location>
        <topology evidence="1">Multi-pass membrane protein</topology>
    </subcellularLocation>
</comment>
<feature type="transmembrane region" description="Helical" evidence="5">
    <location>
        <begin position="28"/>
        <end position="49"/>
    </location>
</feature>
<dbReference type="SUPFAM" id="SSF103473">
    <property type="entry name" value="MFS general substrate transporter"/>
    <property type="match status" value="1"/>
</dbReference>
<dbReference type="EMBL" id="CP090145">
    <property type="protein sequence ID" value="UOX33490.1"/>
    <property type="molecule type" value="Genomic_DNA"/>
</dbReference>
<keyword evidence="7" id="KW-1185">Reference proteome</keyword>
<evidence type="ECO:0000256" key="2">
    <source>
        <dbReference type="ARBA" id="ARBA00022692"/>
    </source>
</evidence>
<feature type="transmembrane region" description="Helical" evidence="5">
    <location>
        <begin position="382"/>
        <end position="403"/>
    </location>
</feature>
<reference evidence="6" key="1">
    <citation type="submission" date="2021-12" db="EMBL/GenBank/DDBJ databases">
        <authorList>
            <person name="Cha I.-T."/>
            <person name="Lee K.-E."/>
            <person name="Park S.-J."/>
        </authorList>
    </citation>
    <scope>NUCLEOTIDE SEQUENCE</scope>
    <source>
        <strain evidence="6">YSM-43</strain>
    </source>
</reference>
<keyword evidence="2 5" id="KW-0812">Transmembrane</keyword>
<feature type="transmembrane region" description="Helical" evidence="5">
    <location>
        <begin position="336"/>
        <end position="356"/>
    </location>
</feature>
<feature type="transmembrane region" description="Helical" evidence="5">
    <location>
        <begin position="264"/>
        <end position="284"/>
    </location>
</feature>
<evidence type="ECO:0000256" key="5">
    <source>
        <dbReference type="SAM" id="Phobius"/>
    </source>
</evidence>
<dbReference type="PANTHER" id="PTHR23515">
    <property type="entry name" value="HIGH-AFFINITY NITRATE TRANSPORTER 2.3"/>
    <property type="match status" value="1"/>
</dbReference>
<keyword evidence="4 5" id="KW-0472">Membrane</keyword>
<name>A0ABY4HLB9_9FLAO</name>
<feature type="transmembrane region" description="Helical" evidence="5">
    <location>
        <begin position="138"/>
        <end position="156"/>
    </location>
</feature>
<feature type="transmembrane region" description="Helical" evidence="5">
    <location>
        <begin position="444"/>
        <end position="462"/>
    </location>
</feature>
<dbReference type="InterPro" id="IPR036259">
    <property type="entry name" value="MFS_trans_sf"/>
</dbReference>
<feature type="transmembrane region" description="Helical" evidence="5">
    <location>
        <begin position="82"/>
        <end position="100"/>
    </location>
</feature>
<evidence type="ECO:0000313" key="6">
    <source>
        <dbReference type="EMBL" id="UOX33490.1"/>
    </source>
</evidence>
<reference evidence="6" key="2">
    <citation type="submission" date="2022-04" db="EMBL/GenBank/DDBJ databases">
        <title>Complete Genome Sequence of Flavobacterium sediminilitoris YSM-43, Isolated from a Tidal Sediment.</title>
        <authorList>
            <person name="Lee P.A."/>
        </authorList>
    </citation>
    <scope>NUCLEOTIDE SEQUENCE</scope>
    <source>
        <strain evidence="6">YSM-43</strain>
    </source>
</reference>
<feature type="transmembrane region" description="Helical" evidence="5">
    <location>
        <begin position="112"/>
        <end position="132"/>
    </location>
</feature>
<evidence type="ECO:0000313" key="7">
    <source>
        <dbReference type="Proteomes" id="UP000830454"/>
    </source>
</evidence>
<evidence type="ECO:0000256" key="1">
    <source>
        <dbReference type="ARBA" id="ARBA00004141"/>
    </source>
</evidence>
<feature type="transmembrane region" description="Helical" evidence="5">
    <location>
        <begin position="415"/>
        <end position="432"/>
    </location>
</feature>
<dbReference type="RefSeq" id="WP_045971614.1">
    <property type="nucleotide sequence ID" value="NZ_CP090145.1"/>
</dbReference>
<evidence type="ECO:0000256" key="3">
    <source>
        <dbReference type="ARBA" id="ARBA00022989"/>
    </source>
</evidence>
<feature type="transmembrane region" description="Helical" evidence="5">
    <location>
        <begin position="225"/>
        <end position="243"/>
    </location>
</feature>
<evidence type="ECO:0000256" key="4">
    <source>
        <dbReference type="ARBA" id="ARBA00023136"/>
    </source>
</evidence>
<organism evidence="6 7">
    <name type="scientific">Flavobacterium sediminilitoris</name>
    <dbReference type="NCBI Taxonomy" id="2024526"/>
    <lineage>
        <taxon>Bacteria</taxon>
        <taxon>Pseudomonadati</taxon>
        <taxon>Bacteroidota</taxon>
        <taxon>Flavobacteriia</taxon>
        <taxon>Flavobacteriales</taxon>
        <taxon>Flavobacteriaceae</taxon>
        <taxon>Flavobacterium</taxon>
    </lineage>
</organism>
<sequence length="542" mass="58856">MSVNIKDWNVDDEGFWKSTGKKIADKNLWTSIPALLLAFSVWIMWGVLIKYMKEFGFNFGMTDGLVVGTEAYVNALKEVNNLYYTLPAIAGLAGATLRLPNSFLISLGGGRNVVFITTALLLIPAVGTGIALSDVNSPYLFFAIMALLSGLGGGNFSSSMSNISFFFPKKAQGYALGMNAGLGNLGVAVMQKTIPFIVTFSLFGGTAGAIATAKGAPFEGMQNAAWIWVPLIILASLAAFFGMNNVSTGTPSMPNTAKGISKTLYMIMLGLIAAGIGAFMLVGIPWESFGMKDSAMWIVLPIVIVLTVLLMKYGTPADIKENLNKQFSILGDKHNWIMTIIYTMTFGSFIGFSMVFPKLAQDIFVYSNPVDPEWVNPNAPNIMLWAFLGPLFGALVRPIGGILSDKVNSGAKITMWSTIFQIIAALTVAYYVVQARGSETPESYWWPFFGAFMVLFLTTGIGNGSTFRSIPYIFSKEKAGPVLGWTAAIAAYGAFIIPNVFGQQVTAGTPEYALYGFAVYYLICLILNWWYYQGPKREVDNP</sequence>
<keyword evidence="3 5" id="KW-1133">Transmembrane helix</keyword>
<protein>
    <submittedName>
        <fullName evidence="6">MFS transporter</fullName>
    </submittedName>
</protein>
<proteinExistence type="predicted"/>
<gene>
    <name evidence="6" type="ORF">LXD69_15840</name>
</gene>
<feature type="transmembrane region" description="Helical" evidence="5">
    <location>
        <begin position="482"/>
        <end position="501"/>
    </location>
</feature>
<dbReference type="InterPro" id="IPR044772">
    <property type="entry name" value="NO3_transporter"/>
</dbReference>
<feature type="transmembrane region" description="Helical" evidence="5">
    <location>
        <begin position="513"/>
        <end position="532"/>
    </location>
</feature>
<dbReference type="Proteomes" id="UP000830454">
    <property type="component" value="Chromosome"/>
</dbReference>